<evidence type="ECO:0000256" key="1">
    <source>
        <dbReference type="SAM" id="Phobius"/>
    </source>
</evidence>
<keyword evidence="1" id="KW-1133">Transmembrane helix</keyword>
<comment type="caution">
    <text evidence="2">The sequence shown here is derived from an EMBL/GenBank/DDBJ whole genome shotgun (WGS) entry which is preliminary data.</text>
</comment>
<dbReference type="Proteomes" id="UP000783287">
    <property type="component" value="Unassembled WGS sequence"/>
</dbReference>
<accession>A0A955RIT1</accession>
<organism evidence="2 3">
    <name type="scientific">Candidatus Dojkabacteria bacterium</name>
    <dbReference type="NCBI Taxonomy" id="2099670"/>
    <lineage>
        <taxon>Bacteria</taxon>
        <taxon>Candidatus Dojkabacteria</taxon>
    </lineage>
</organism>
<evidence type="ECO:0000313" key="3">
    <source>
        <dbReference type="Proteomes" id="UP000783287"/>
    </source>
</evidence>
<gene>
    <name evidence="2" type="ORF">KC909_01835</name>
</gene>
<dbReference type="EMBL" id="JAGQLK010000025">
    <property type="protein sequence ID" value="MCA9383082.1"/>
    <property type="molecule type" value="Genomic_DNA"/>
</dbReference>
<protein>
    <submittedName>
        <fullName evidence="2">Uncharacterized protein</fullName>
    </submittedName>
</protein>
<keyword evidence="1" id="KW-0812">Transmembrane</keyword>
<reference evidence="2" key="2">
    <citation type="journal article" date="2021" name="Microbiome">
        <title>Successional dynamics and alternative stable states in a saline activated sludge microbial community over 9 years.</title>
        <authorList>
            <person name="Wang Y."/>
            <person name="Ye J."/>
            <person name="Ju F."/>
            <person name="Liu L."/>
            <person name="Boyd J.A."/>
            <person name="Deng Y."/>
            <person name="Parks D.H."/>
            <person name="Jiang X."/>
            <person name="Yin X."/>
            <person name="Woodcroft B.J."/>
            <person name="Tyson G.W."/>
            <person name="Hugenholtz P."/>
            <person name="Polz M.F."/>
            <person name="Zhang T."/>
        </authorList>
    </citation>
    <scope>NUCLEOTIDE SEQUENCE</scope>
    <source>
        <strain evidence="2">HKST-UBA14</strain>
    </source>
</reference>
<keyword evidence="1" id="KW-0472">Membrane</keyword>
<evidence type="ECO:0000313" key="2">
    <source>
        <dbReference type="EMBL" id="MCA9383082.1"/>
    </source>
</evidence>
<sequence length="272" mass="30868">MQEINKLLHKHLSKLFVLQFAFIALLFLVIVILIGRIVILNQKYDDKTPEPAYTGSTVTFIEPTGIYNANKSTTLVGYIRDSGLSSYQNSDLGFENTDFQITDFSGQYYDSEIKGFFLDIDTELIAQFNNQCVQLQGDIRELLYQDFSGDYHSDFLGRKMLTNIENVSESDECSKSHLISAYPEELTTLTGVINYNTQNPAPDIIYVYELDFDTPQPIENSSGNPINSINVIPVSSYVEDKLLNKLGSEVTLDGYLVWSYAESRVFYVTDIR</sequence>
<feature type="transmembrane region" description="Helical" evidence="1">
    <location>
        <begin position="16"/>
        <end position="39"/>
    </location>
</feature>
<reference evidence="2" key="1">
    <citation type="submission" date="2020-04" db="EMBL/GenBank/DDBJ databases">
        <authorList>
            <person name="Zhang T."/>
        </authorList>
    </citation>
    <scope>NUCLEOTIDE SEQUENCE</scope>
    <source>
        <strain evidence="2">HKST-UBA14</strain>
    </source>
</reference>
<name>A0A955RIT1_9BACT</name>
<proteinExistence type="predicted"/>
<dbReference type="AlphaFoldDB" id="A0A955RIT1"/>